<evidence type="ECO:0000313" key="3">
    <source>
        <dbReference type="Proteomes" id="UP000078252"/>
    </source>
</evidence>
<organism evidence="2 3">
    <name type="scientific">Curtobacterium luteum</name>
    <dbReference type="NCBI Taxonomy" id="33881"/>
    <lineage>
        <taxon>Bacteria</taxon>
        <taxon>Bacillati</taxon>
        <taxon>Actinomycetota</taxon>
        <taxon>Actinomycetes</taxon>
        <taxon>Micrococcales</taxon>
        <taxon>Microbacteriaceae</taxon>
        <taxon>Curtobacterium</taxon>
    </lineage>
</organism>
<keyword evidence="1" id="KW-0812">Transmembrane</keyword>
<protein>
    <submittedName>
        <fullName evidence="2">Uncharacterized protein</fullName>
    </submittedName>
</protein>
<dbReference type="OrthoDB" id="4950602at2"/>
<dbReference type="RefSeq" id="WP_058724516.1">
    <property type="nucleotide sequence ID" value="NZ_LDQC01000013.1"/>
</dbReference>
<name>A0A175S2X6_9MICO</name>
<comment type="caution">
    <text evidence="2">The sequence shown here is derived from an EMBL/GenBank/DDBJ whole genome shotgun (WGS) entry which is preliminary data.</text>
</comment>
<gene>
    <name evidence="2" type="ORF">NS184_02245</name>
</gene>
<feature type="transmembrane region" description="Helical" evidence="1">
    <location>
        <begin position="111"/>
        <end position="132"/>
    </location>
</feature>
<dbReference type="STRING" id="33881.NS184_02245"/>
<evidence type="ECO:0000256" key="1">
    <source>
        <dbReference type="SAM" id="Phobius"/>
    </source>
</evidence>
<dbReference type="AlphaFoldDB" id="A0A175S2X6"/>
<feature type="transmembrane region" description="Helical" evidence="1">
    <location>
        <begin position="36"/>
        <end position="61"/>
    </location>
</feature>
<keyword evidence="1" id="KW-1133">Transmembrane helix</keyword>
<dbReference type="Proteomes" id="UP000078252">
    <property type="component" value="Unassembled WGS sequence"/>
</dbReference>
<sequence length="151" mass="16058">MRAARIVLVVLGVLVMAFGAYVLVTTVRPNRIWGLATWLLGAVVLHDAVLSPFVVGAGLLLRRTGRSVRAWMLVVVQSAVVLGSVLALVVLPEIAAKAHGQKNPTVLPFDYGVRLAIVEGALLVVVIAVLVVGGLMSRNRPRALVEPTTNR</sequence>
<evidence type="ECO:0000313" key="2">
    <source>
        <dbReference type="EMBL" id="KTR09793.1"/>
    </source>
</evidence>
<feature type="transmembrane region" description="Helical" evidence="1">
    <location>
        <begin position="70"/>
        <end position="91"/>
    </location>
</feature>
<accession>A0A175S2X6</accession>
<feature type="transmembrane region" description="Helical" evidence="1">
    <location>
        <begin position="7"/>
        <end position="24"/>
    </location>
</feature>
<dbReference type="EMBL" id="LDQC01000013">
    <property type="protein sequence ID" value="KTR09793.1"/>
    <property type="molecule type" value="Genomic_DNA"/>
</dbReference>
<proteinExistence type="predicted"/>
<dbReference type="PATRIC" id="fig|33881.3.peg.370"/>
<reference evidence="2 3" key="1">
    <citation type="journal article" date="2016" name="Front. Microbiol.">
        <title>Genomic Resource of Rice Seed Associated Bacteria.</title>
        <authorList>
            <person name="Midha S."/>
            <person name="Bansal K."/>
            <person name="Sharma S."/>
            <person name="Kumar N."/>
            <person name="Patil P.P."/>
            <person name="Chaudhry V."/>
            <person name="Patil P.B."/>
        </authorList>
    </citation>
    <scope>NUCLEOTIDE SEQUENCE [LARGE SCALE GENOMIC DNA]</scope>
    <source>
        <strain evidence="2 3">NS184</strain>
    </source>
</reference>
<keyword evidence="1" id="KW-0472">Membrane</keyword>